<comment type="caution">
    <text evidence="4">The sequence shown here is derived from an EMBL/GenBank/DDBJ whole genome shotgun (WGS) entry which is preliminary data.</text>
</comment>
<protein>
    <submittedName>
        <fullName evidence="4">Fluconazole resistance protein 1</fullName>
    </submittedName>
</protein>
<feature type="region of interest" description="Disordered" evidence="2">
    <location>
        <begin position="204"/>
        <end position="328"/>
    </location>
</feature>
<keyword evidence="1" id="KW-0539">Nucleus</keyword>
<dbReference type="SUPFAM" id="SSF57701">
    <property type="entry name" value="Zn2/Cys6 DNA-binding domain"/>
    <property type="match status" value="1"/>
</dbReference>
<feature type="compositionally biased region" description="Low complexity" evidence="2">
    <location>
        <begin position="302"/>
        <end position="315"/>
    </location>
</feature>
<feature type="compositionally biased region" description="Basic and acidic residues" evidence="2">
    <location>
        <begin position="29"/>
        <end position="39"/>
    </location>
</feature>
<evidence type="ECO:0000256" key="2">
    <source>
        <dbReference type="SAM" id="MobiDB-lite"/>
    </source>
</evidence>
<accession>A0ABR3ZJU8</accession>
<dbReference type="InterPro" id="IPR001138">
    <property type="entry name" value="Zn2Cys6_DnaBD"/>
</dbReference>
<dbReference type="Gene3D" id="4.10.240.10">
    <property type="entry name" value="Zn(2)-C6 fungal-type DNA-binding domain"/>
    <property type="match status" value="1"/>
</dbReference>
<evidence type="ECO:0000256" key="1">
    <source>
        <dbReference type="ARBA" id="ARBA00023242"/>
    </source>
</evidence>
<evidence type="ECO:0000313" key="5">
    <source>
        <dbReference type="Proteomes" id="UP001583280"/>
    </source>
</evidence>
<feature type="region of interest" description="Disordered" evidence="2">
    <location>
        <begin position="1"/>
        <end position="42"/>
    </location>
</feature>
<dbReference type="PROSITE" id="PS00463">
    <property type="entry name" value="ZN2_CY6_FUNGAL_1"/>
    <property type="match status" value="1"/>
</dbReference>
<evidence type="ECO:0000313" key="4">
    <source>
        <dbReference type="EMBL" id="KAL1900695.1"/>
    </source>
</evidence>
<feature type="compositionally biased region" description="Polar residues" evidence="2">
    <location>
        <begin position="1"/>
        <end position="16"/>
    </location>
</feature>
<sequence>MSEHQTTATSPRSVLTNPAGVTKKRGRPKKEDADKDLSRKVGAAVSNSGALEKAVRAKRSQAACQRCKTKKTKCDFGSVPTCCTRCAHDGAICKMGARKKIDFKQLPPGYGEMVEDNHLMMADVIVRMYKKLLGAGLWEHGEIRVDEQGSPILHDIVTCMNPISQQTLQICEQLDIDPAKSFPKNTKECDELAAEIRLRNSSITTTDTDCHSPASLTSDHSENSDSIRRNSSHSLPALEFSNTTPVTPECPLETNMAALSTGGTTTVSSSSSSSSNNTNTNTNTNNHNNNPNLKVSVKMERTSSWTSDSTISSQSHNVSPATTSQHTLSPQAMGAPLFKSTPMAVATSAAPTTTGPHSTTMVMKPDQLPMTVNPSQLALATSDPSYGMSPVVTAAAFAPFNGAMAAAGPGLGTAAAFNVEWIGQPLTTYGNILIDDMAYFNPMFDGQI</sequence>
<dbReference type="PROSITE" id="PS50048">
    <property type="entry name" value="ZN2_CY6_FUNGAL_2"/>
    <property type="match status" value="1"/>
</dbReference>
<feature type="compositionally biased region" description="Basic and acidic residues" evidence="2">
    <location>
        <begin position="219"/>
        <end position="228"/>
    </location>
</feature>
<keyword evidence="5" id="KW-1185">Reference proteome</keyword>
<evidence type="ECO:0000259" key="3">
    <source>
        <dbReference type="PROSITE" id="PS50048"/>
    </source>
</evidence>
<dbReference type="Proteomes" id="UP001583280">
    <property type="component" value="Unassembled WGS sequence"/>
</dbReference>
<reference evidence="4 5" key="1">
    <citation type="journal article" date="2024" name="IMA Fungus">
        <title>IMA Genome - F19 : A genome assembly and annotation guide to empower mycologists, including annotated draft genome sequences of Ceratocystis pirilliformis, Diaporthe australafricana, Fusarium ophioides, Paecilomyces lecythidis, and Sporothrix stenoceras.</title>
        <authorList>
            <person name="Aylward J."/>
            <person name="Wilson A.M."/>
            <person name="Visagie C.M."/>
            <person name="Spraker J."/>
            <person name="Barnes I."/>
            <person name="Buitendag C."/>
            <person name="Ceriani C."/>
            <person name="Del Mar Angel L."/>
            <person name="du Plessis D."/>
            <person name="Fuchs T."/>
            <person name="Gasser K."/>
            <person name="Kramer D."/>
            <person name="Li W."/>
            <person name="Munsamy K."/>
            <person name="Piso A."/>
            <person name="Price J.L."/>
            <person name="Sonnekus B."/>
            <person name="Thomas C."/>
            <person name="van der Nest A."/>
            <person name="van Dijk A."/>
            <person name="van Heerden A."/>
            <person name="van Vuuren N."/>
            <person name="Yilmaz N."/>
            <person name="Duong T.A."/>
            <person name="van der Merwe N.A."/>
            <person name="Wingfield M.J."/>
            <person name="Wingfield B.D."/>
        </authorList>
    </citation>
    <scope>NUCLEOTIDE SEQUENCE [LARGE SCALE GENOMIC DNA]</scope>
    <source>
        <strain evidence="4 5">CMW 12675</strain>
    </source>
</reference>
<dbReference type="CDD" id="cd00067">
    <property type="entry name" value="GAL4"/>
    <property type="match status" value="1"/>
</dbReference>
<name>A0ABR3ZJU8_9PEZI</name>
<feature type="domain" description="Zn(2)-C6 fungal-type" evidence="3">
    <location>
        <begin position="63"/>
        <end position="95"/>
    </location>
</feature>
<feature type="compositionally biased region" description="Polar residues" evidence="2">
    <location>
        <begin position="316"/>
        <end position="328"/>
    </location>
</feature>
<feature type="compositionally biased region" description="Low complexity" evidence="2">
    <location>
        <begin position="260"/>
        <end position="290"/>
    </location>
</feature>
<proteinExistence type="predicted"/>
<dbReference type="InterPro" id="IPR036864">
    <property type="entry name" value="Zn2-C6_fun-type_DNA-bd_sf"/>
</dbReference>
<dbReference type="EMBL" id="JAWDJO010000011">
    <property type="protein sequence ID" value="KAL1900695.1"/>
    <property type="molecule type" value="Genomic_DNA"/>
</dbReference>
<organism evidence="4 5">
    <name type="scientific">Ceratocystis pirilliformis</name>
    <dbReference type="NCBI Taxonomy" id="259994"/>
    <lineage>
        <taxon>Eukaryota</taxon>
        <taxon>Fungi</taxon>
        <taxon>Dikarya</taxon>
        <taxon>Ascomycota</taxon>
        <taxon>Pezizomycotina</taxon>
        <taxon>Sordariomycetes</taxon>
        <taxon>Hypocreomycetidae</taxon>
        <taxon>Microascales</taxon>
        <taxon>Ceratocystidaceae</taxon>
        <taxon>Ceratocystis</taxon>
    </lineage>
</organism>
<gene>
    <name evidence="4" type="primary">FCR1</name>
    <name evidence="4" type="ORF">Cpir12675_000829</name>
</gene>